<evidence type="ECO:0000256" key="2">
    <source>
        <dbReference type="ARBA" id="ARBA00022729"/>
    </source>
</evidence>
<dbReference type="Proteomes" id="UP000004295">
    <property type="component" value="Unassembled WGS sequence"/>
</dbReference>
<dbReference type="PRINTS" id="PR01607">
    <property type="entry name" value="APYRASEFAMLY"/>
</dbReference>
<evidence type="ECO:0000313" key="6">
    <source>
        <dbReference type="EMBL" id="EEN82803.1"/>
    </source>
</evidence>
<dbReference type="GO" id="GO:0030288">
    <property type="term" value="C:outer membrane-bounded periplasmic space"/>
    <property type="evidence" value="ECO:0007669"/>
    <property type="project" value="TreeGrafter"/>
</dbReference>
<proteinExistence type="inferred from homology"/>
<dbReference type="Pfam" id="PF00149">
    <property type="entry name" value="Metallophos"/>
    <property type="match status" value="1"/>
</dbReference>
<evidence type="ECO:0000256" key="1">
    <source>
        <dbReference type="ARBA" id="ARBA00006654"/>
    </source>
</evidence>
<evidence type="ECO:0000256" key="3">
    <source>
        <dbReference type="RuleBase" id="RU362119"/>
    </source>
</evidence>
<dbReference type="InterPro" id="IPR008334">
    <property type="entry name" value="5'-Nucleotdase_C"/>
</dbReference>
<organism evidence="6 7">
    <name type="scientific">Porphyromonas endodontalis (strain ATCC 35406 / DSM 24491 / JCM 8526 / CCUG 16442 / BCRC 14492 / NCTC 13058 / HG 370)</name>
    <name type="common">Bacteroides endodontalis</name>
    <dbReference type="NCBI Taxonomy" id="553175"/>
    <lineage>
        <taxon>Bacteria</taxon>
        <taxon>Pseudomonadati</taxon>
        <taxon>Bacteroidota</taxon>
        <taxon>Bacteroidia</taxon>
        <taxon>Bacteroidales</taxon>
        <taxon>Porphyromonadaceae</taxon>
        <taxon>Porphyromonas</taxon>
    </lineage>
</organism>
<dbReference type="GO" id="GO:0000166">
    <property type="term" value="F:nucleotide binding"/>
    <property type="evidence" value="ECO:0007669"/>
    <property type="project" value="UniProtKB-KW"/>
</dbReference>
<evidence type="ECO:0000259" key="4">
    <source>
        <dbReference type="Pfam" id="PF00149"/>
    </source>
</evidence>
<reference evidence="6 7" key="1">
    <citation type="submission" date="2009-04" db="EMBL/GenBank/DDBJ databases">
        <authorList>
            <person name="Sebastian Y."/>
            <person name="Madupu R."/>
            <person name="Durkin A.S."/>
            <person name="Torralba M."/>
            <person name="Methe B."/>
            <person name="Sutton G.G."/>
            <person name="Strausberg R.L."/>
            <person name="Nelson K.E."/>
        </authorList>
    </citation>
    <scope>NUCLEOTIDE SEQUENCE [LARGE SCALE GENOMIC DNA]</scope>
    <source>
        <strain evidence="7">ATCC 35406 / BCRC 14492 / JCM 8526 / NCTC 13058 / HG 370</strain>
    </source>
</reference>
<accession>C3JAQ0</accession>
<gene>
    <name evidence="6" type="primary">cpdB</name>
    <name evidence="6" type="ORF">POREN0001_0288</name>
</gene>
<dbReference type="Gene3D" id="3.90.780.10">
    <property type="entry name" value="5'-Nucleotidase, C-terminal domain"/>
    <property type="match status" value="1"/>
</dbReference>
<dbReference type="EMBL" id="ACNN01000020">
    <property type="protein sequence ID" value="EEN82803.1"/>
    <property type="molecule type" value="Genomic_DNA"/>
</dbReference>
<dbReference type="PROSITE" id="PS51257">
    <property type="entry name" value="PROKAR_LIPOPROTEIN"/>
    <property type="match status" value="1"/>
</dbReference>
<dbReference type="InterPro" id="IPR004843">
    <property type="entry name" value="Calcineurin-like_PHP"/>
</dbReference>
<sequence length="585" mass="65502">MQLSYRYIARLVSLGVLLLSLVACSPKGEETITLHILHTTDVHGNFLPFDYVKECPTTGSMARLASYVGALRAGGEQPILLDGGDLLQGEPITYYYNYVDTTTKHVAARMLDYLQYDAMAVGNHDVETGHRVYDRFVRETVCPLLSANILRDPKNPEATYFTPYTMVERSGVRIAILGLTTPAIPQWLPSELYEGMYFADGLETARHWLPIIQKKENPDVVIALLHAGRVDKEGESNENFATALADSVAGIDLILYGHDHQQHAEQRVNPKGDSIFIINPANHLDRVSDVSITLHKKDGKVVSKKVEARFTELDAYDPDEEFMKQFAPDATALEHFVKQPVVNLLTAIRTEDALFGFSDYLALIHDIQLTITGAKISFAAPLSVTQTLPRGELTMGRMFAFYPYENYLYVMKLSGQEIKDYLEYSYSHWVNQMKSASDHILLLEENADSSSRFKTKYPTFNFSSAAGIDYTVDVSKPAGQRVKIEKMSSGEPFLLDDIYTVALNSYRGNGGGGLLTKGAGIPKDQLADRILWSTIKEVRTYMIDILRSRGSVLPPLAARPNWHFVPDYWAESAIVADRQFLFGKQ</sequence>
<dbReference type="AlphaFoldDB" id="C3JAQ0"/>
<dbReference type="RefSeq" id="WP_004333753.1">
    <property type="nucleotide sequence ID" value="NZ_ACNN01000020.1"/>
</dbReference>
<feature type="domain" description="Calcineurin-like phosphoesterase" evidence="4">
    <location>
        <begin position="35"/>
        <end position="261"/>
    </location>
</feature>
<dbReference type="InterPro" id="IPR036907">
    <property type="entry name" value="5'-Nucleotdase_C_sf"/>
</dbReference>
<dbReference type="eggNOG" id="COG0737">
    <property type="taxonomic scope" value="Bacteria"/>
</dbReference>
<dbReference type="SUPFAM" id="SSF56300">
    <property type="entry name" value="Metallo-dependent phosphatases"/>
    <property type="match status" value="1"/>
</dbReference>
<comment type="caution">
    <text evidence="6">The sequence shown here is derived from an EMBL/GenBank/DDBJ whole genome shotgun (WGS) entry which is preliminary data.</text>
</comment>
<dbReference type="InterPro" id="IPR006146">
    <property type="entry name" value="5'-Nucleotdase_CS"/>
</dbReference>
<dbReference type="InterPro" id="IPR029052">
    <property type="entry name" value="Metallo-depent_PP-like"/>
</dbReference>
<name>C3JAQ0_POREA</name>
<dbReference type="Gene3D" id="3.60.21.10">
    <property type="match status" value="1"/>
</dbReference>
<dbReference type="GO" id="GO:0016788">
    <property type="term" value="F:hydrolase activity, acting on ester bonds"/>
    <property type="evidence" value="ECO:0007669"/>
    <property type="project" value="InterPro"/>
</dbReference>
<comment type="similarity">
    <text evidence="1 3">Belongs to the 5'-nucleotidase family.</text>
</comment>
<dbReference type="PANTHER" id="PTHR11575:SF6">
    <property type="entry name" value="2',3'-CYCLIC-NUCLEOTIDE 2'-PHOSPHODIESTERASE_3'-NUCLEOTIDASE"/>
    <property type="match status" value="1"/>
</dbReference>
<dbReference type="PANTHER" id="PTHR11575">
    <property type="entry name" value="5'-NUCLEOTIDASE-RELATED"/>
    <property type="match status" value="1"/>
</dbReference>
<dbReference type="STRING" id="553175.POREN0001_0288"/>
<dbReference type="GeneID" id="93365283"/>
<protein>
    <submittedName>
        <fullName evidence="6">5'-nucleotidase, C-terminal domain protein</fullName>
    </submittedName>
</protein>
<dbReference type="Pfam" id="PF02872">
    <property type="entry name" value="5_nucleotid_C"/>
    <property type="match status" value="1"/>
</dbReference>
<dbReference type="GO" id="GO:0046872">
    <property type="term" value="F:metal ion binding"/>
    <property type="evidence" value="ECO:0007669"/>
    <property type="project" value="InterPro"/>
</dbReference>
<feature type="domain" description="5'-Nucleotidase C-terminal" evidence="5">
    <location>
        <begin position="361"/>
        <end position="514"/>
    </location>
</feature>
<evidence type="ECO:0000313" key="7">
    <source>
        <dbReference type="Proteomes" id="UP000004295"/>
    </source>
</evidence>
<dbReference type="GO" id="GO:0009166">
    <property type="term" value="P:nucleotide catabolic process"/>
    <property type="evidence" value="ECO:0007669"/>
    <property type="project" value="InterPro"/>
</dbReference>
<keyword evidence="7" id="KW-1185">Reference proteome</keyword>
<dbReference type="InterPro" id="IPR006179">
    <property type="entry name" value="5_nucleotidase/apyrase"/>
</dbReference>
<dbReference type="PROSITE" id="PS00785">
    <property type="entry name" value="5_NUCLEOTIDASE_1"/>
    <property type="match status" value="1"/>
</dbReference>
<keyword evidence="3" id="KW-0547">Nucleotide-binding</keyword>
<keyword evidence="2" id="KW-0732">Signal</keyword>
<keyword evidence="3" id="KW-0378">Hydrolase</keyword>
<evidence type="ECO:0000259" key="5">
    <source>
        <dbReference type="Pfam" id="PF02872"/>
    </source>
</evidence>
<dbReference type="SUPFAM" id="SSF55816">
    <property type="entry name" value="5'-nucleotidase (syn. UDP-sugar hydrolase), C-terminal domain"/>
    <property type="match status" value="1"/>
</dbReference>